<feature type="compositionally biased region" description="Basic and acidic residues" evidence="2">
    <location>
        <begin position="183"/>
        <end position="195"/>
    </location>
</feature>
<keyword evidence="4" id="KW-1185">Reference proteome</keyword>
<evidence type="ECO:0000313" key="3">
    <source>
        <dbReference type="EMBL" id="NYZ21268.1"/>
    </source>
</evidence>
<accession>A0ABX2TAI7</accession>
<sequence length="195" mass="21550">MTPFLIYATILLIAFSAAVTRYSGRRLHGARSQLAGDEEKLRSTELAIAEARRSIEAVERRSNALDDEVAAAREALAAAEKRLAEVRQAPVERHYVFDRLEPRPGVIWTARIRRIPDSITPARVVAAWGMMRDVLVVGGSYSEASERVAQRFSKQTGFEVIRLSPSPLFVARKPAEEAPADAPKAEAKGRGRERG</sequence>
<evidence type="ECO:0000256" key="2">
    <source>
        <dbReference type="SAM" id="MobiDB-lite"/>
    </source>
</evidence>
<dbReference type="Proteomes" id="UP000584642">
    <property type="component" value="Unassembled WGS sequence"/>
</dbReference>
<evidence type="ECO:0000313" key="4">
    <source>
        <dbReference type="Proteomes" id="UP000584642"/>
    </source>
</evidence>
<proteinExistence type="predicted"/>
<protein>
    <submittedName>
        <fullName evidence="3">Uncharacterized protein</fullName>
    </submittedName>
</protein>
<name>A0ABX2TAI7_9PROT</name>
<feature type="coiled-coil region" evidence="1">
    <location>
        <begin position="41"/>
        <end position="89"/>
    </location>
</feature>
<dbReference type="EMBL" id="JABFDB010000011">
    <property type="protein sequence ID" value="NYZ21268.1"/>
    <property type="molecule type" value="Genomic_DNA"/>
</dbReference>
<feature type="region of interest" description="Disordered" evidence="2">
    <location>
        <begin position="172"/>
        <end position="195"/>
    </location>
</feature>
<dbReference type="RefSeq" id="WP_180283039.1">
    <property type="nucleotide sequence ID" value="NZ_JABFDB010000011.1"/>
</dbReference>
<keyword evidence="1" id="KW-0175">Coiled coil</keyword>
<reference evidence="3 4" key="1">
    <citation type="submission" date="2020-05" db="EMBL/GenBank/DDBJ databases">
        <title>Azospirillum oleiclasticum sp. nov, a nitrogen-fixing and heavy crude oil-emulsifying bacterium isolated from the crude oil of Yumen Oilfield.</title>
        <authorList>
            <person name="Wu D."/>
            <person name="Cai M."/>
            <person name="Zhang X."/>
        </authorList>
    </citation>
    <scope>NUCLEOTIDE SEQUENCE [LARGE SCALE GENOMIC DNA]</scope>
    <source>
        <strain evidence="3 4">ROY-1-1-2</strain>
    </source>
</reference>
<organism evidence="3 4">
    <name type="scientific">Azospirillum oleiclasticum</name>
    <dbReference type="NCBI Taxonomy" id="2735135"/>
    <lineage>
        <taxon>Bacteria</taxon>
        <taxon>Pseudomonadati</taxon>
        <taxon>Pseudomonadota</taxon>
        <taxon>Alphaproteobacteria</taxon>
        <taxon>Rhodospirillales</taxon>
        <taxon>Azospirillaceae</taxon>
        <taxon>Azospirillum</taxon>
    </lineage>
</organism>
<gene>
    <name evidence="3" type="ORF">HND93_16250</name>
</gene>
<comment type="caution">
    <text evidence="3">The sequence shown here is derived from an EMBL/GenBank/DDBJ whole genome shotgun (WGS) entry which is preliminary data.</text>
</comment>
<evidence type="ECO:0000256" key="1">
    <source>
        <dbReference type="SAM" id="Coils"/>
    </source>
</evidence>